<protein>
    <submittedName>
        <fullName evidence="2">Uncharacterized protein</fullName>
    </submittedName>
</protein>
<organism evidence="2 3">
    <name type="scientific">Flemingia macrophylla</name>
    <dbReference type="NCBI Taxonomy" id="520843"/>
    <lineage>
        <taxon>Eukaryota</taxon>
        <taxon>Viridiplantae</taxon>
        <taxon>Streptophyta</taxon>
        <taxon>Embryophyta</taxon>
        <taxon>Tracheophyta</taxon>
        <taxon>Spermatophyta</taxon>
        <taxon>Magnoliopsida</taxon>
        <taxon>eudicotyledons</taxon>
        <taxon>Gunneridae</taxon>
        <taxon>Pentapetalae</taxon>
        <taxon>rosids</taxon>
        <taxon>fabids</taxon>
        <taxon>Fabales</taxon>
        <taxon>Fabaceae</taxon>
        <taxon>Papilionoideae</taxon>
        <taxon>50 kb inversion clade</taxon>
        <taxon>NPAAA clade</taxon>
        <taxon>indigoferoid/millettioid clade</taxon>
        <taxon>Phaseoleae</taxon>
        <taxon>Flemingia</taxon>
    </lineage>
</organism>
<feature type="chain" id="PRO_5044837012" evidence="1">
    <location>
        <begin position="31"/>
        <end position="115"/>
    </location>
</feature>
<keyword evidence="1" id="KW-0732">Signal</keyword>
<gene>
    <name evidence="2" type="ORF">Fmac_029477</name>
</gene>
<dbReference type="AlphaFoldDB" id="A0ABD1LB02"/>
<reference evidence="2 3" key="1">
    <citation type="submission" date="2024-08" db="EMBL/GenBank/DDBJ databases">
        <title>Insights into the chromosomal genome structure of Flemingia macrophylla.</title>
        <authorList>
            <person name="Ding Y."/>
            <person name="Zhao Y."/>
            <person name="Bi W."/>
            <person name="Wu M."/>
            <person name="Zhao G."/>
            <person name="Gong Y."/>
            <person name="Li W."/>
            <person name="Zhang P."/>
        </authorList>
    </citation>
    <scope>NUCLEOTIDE SEQUENCE [LARGE SCALE GENOMIC DNA]</scope>
    <source>
        <strain evidence="2">DYQJB</strain>
        <tissue evidence="2">Leaf</tissue>
    </source>
</reference>
<sequence>MMMMRENLLFLNAWWKTLMICISCLHCALSKRRFTYSNVDYDHIVGWRTSSIRRQSELAKNDTINEKYPHIVYEEHCKACDAEQCDITEDNSSDKIEVSFNEQKVTLICHDWNIY</sequence>
<name>A0ABD1LB02_9FABA</name>
<evidence type="ECO:0000256" key="1">
    <source>
        <dbReference type="SAM" id="SignalP"/>
    </source>
</evidence>
<dbReference type="EMBL" id="JBGMDY010000010">
    <property type="protein sequence ID" value="KAL2320508.1"/>
    <property type="molecule type" value="Genomic_DNA"/>
</dbReference>
<evidence type="ECO:0000313" key="3">
    <source>
        <dbReference type="Proteomes" id="UP001603857"/>
    </source>
</evidence>
<evidence type="ECO:0000313" key="2">
    <source>
        <dbReference type="EMBL" id="KAL2320508.1"/>
    </source>
</evidence>
<feature type="signal peptide" evidence="1">
    <location>
        <begin position="1"/>
        <end position="30"/>
    </location>
</feature>
<dbReference type="Proteomes" id="UP001603857">
    <property type="component" value="Unassembled WGS sequence"/>
</dbReference>
<proteinExistence type="predicted"/>
<accession>A0ABD1LB02</accession>
<keyword evidence="3" id="KW-1185">Reference proteome</keyword>
<comment type="caution">
    <text evidence="2">The sequence shown here is derived from an EMBL/GenBank/DDBJ whole genome shotgun (WGS) entry which is preliminary data.</text>
</comment>